<dbReference type="GO" id="GO:0006313">
    <property type="term" value="P:DNA transposition"/>
    <property type="evidence" value="ECO:0007669"/>
    <property type="project" value="InterPro"/>
</dbReference>
<dbReference type="EMBL" id="AFLW02000206">
    <property type="protein sequence ID" value="EMM80033.1"/>
    <property type="molecule type" value="Genomic_DNA"/>
</dbReference>
<dbReference type="GO" id="GO:0003677">
    <property type="term" value="F:DNA binding"/>
    <property type="evidence" value="ECO:0007669"/>
    <property type="project" value="InterPro"/>
</dbReference>
<protein>
    <submittedName>
        <fullName evidence="3">Transposase, IS116/IS110/IS902 domain protein</fullName>
    </submittedName>
</protein>
<dbReference type="InterPro" id="IPR003346">
    <property type="entry name" value="Transposase_20"/>
</dbReference>
<dbReference type="Pfam" id="PF02371">
    <property type="entry name" value="Transposase_20"/>
    <property type="match status" value="1"/>
</dbReference>
<organism evidence="3 4">
    <name type="scientific">Leptospira interrogans str. 2006001854</name>
    <dbReference type="NCBI Taxonomy" id="1001590"/>
    <lineage>
        <taxon>Bacteria</taxon>
        <taxon>Pseudomonadati</taxon>
        <taxon>Spirochaetota</taxon>
        <taxon>Spirochaetia</taxon>
        <taxon>Leptospirales</taxon>
        <taxon>Leptospiraceae</taxon>
        <taxon>Leptospira</taxon>
    </lineage>
</organism>
<gene>
    <name evidence="3" type="ORF">LEP1GSC037_1715</name>
</gene>
<evidence type="ECO:0000313" key="3">
    <source>
        <dbReference type="EMBL" id="EMM80033.1"/>
    </source>
</evidence>
<dbReference type="GO" id="GO:0004803">
    <property type="term" value="F:transposase activity"/>
    <property type="evidence" value="ECO:0007669"/>
    <property type="project" value="InterPro"/>
</dbReference>
<feature type="domain" description="Transposase IS116/IS110/IS902 C-terminal" evidence="2">
    <location>
        <begin position="2"/>
        <end position="39"/>
    </location>
</feature>
<accession>M6G4Y3</accession>
<reference evidence="3 4" key="1">
    <citation type="submission" date="2013-01" db="EMBL/GenBank/DDBJ databases">
        <authorList>
            <person name="Harkins D.M."/>
            <person name="Durkin A.S."/>
            <person name="Brinkac L.M."/>
            <person name="Haft D.H."/>
            <person name="Selengut J.D."/>
            <person name="Sanka R."/>
            <person name="DePew J."/>
            <person name="Purushe J."/>
            <person name="Hospenthal D.R."/>
            <person name="Murray C.K."/>
            <person name="Pimentel G."/>
            <person name="Wasfy M."/>
            <person name="Parker T."/>
            <person name="Miller R.S."/>
            <person name="Vinetz J.M."/>
            <person name="Sutton G.G."/>
            <person name="Nierman W.C."/>
            <person name="Fouts D.E."/>
        </authorList>
    </citation>
    <scope>NUCLEOTIDE SEQUENCE [LARGE SCALE GENOMIC DNA]</scope>
    <source>
        <strain evidence="3 4">2006001854</strain>
    </source>
</reference>
<evidence type="ECO:0000313" key="4">
    <source>
        <dbReference type="Proteomes" id="UP000012128"/>
    </source>
</evidence>
<dbReference type="Proteomes" id="UP000012128">
    <property type="component" value="Unassembled WGS sequence"/>
</dbReference>
<name>M6G4Y3_LEPIR</name>
<evidence type="ECO:0000259" key="2">
    <source>
        <dbReference type="Pfam" id="PF02371"/>
    </source>
</evidence>
<dbReference type="AlphaFoldDB" id="M6G4Y3"/>
<sequence length="109" mass="12051">MSFLGLVPGEYSSGSKKTNRDYKTGSPRLRRILTEAAWQHRFPGTGSKIVAARRTGQPALVVALAEKASLRLHKKFRNLQLRGKTPQVMITAVSRELSGFLWAAMNLVA</sequence>
<evidence type="ECO:0000256" key="1">
    <source>
        <dbReference type="SAM" id="MobiDB-lite"/>
    </source>
</evidence>
<feature type="region of interest" description="Disordered" evidence="1">
    <location>
        <begin position="1"/>
        <end position="25"/>
    </location>
</feature>
<proteinExistence type="predicted"/>
<comment type="caution">
    <text evidence="3">The sequence shown here is derived from an EMBL/GenBank/DDBJ whole genome shotgun (WGS) entry which is preliminary data.</text>
</comment>